<reference evidence="4 5" key="1">
    <citation type="submission" date="2018-01" db="EMBL/GenBank/DDBJ databases">
        <title>Genome sequence of the PGP bacterium Paenibacillus illinoisensis E3.</title>
        <authorList>
            <person name="Rolli E."/>
            <person name="Marasco R."/>
            <person name="Bessem C."/>
            <person name="Michoud G."/>
            <person name="Gaiarsa S."/>
            <person name="Borin S."/>
            <person name="Daffonchio D."/>
        </authorList>
    </citation>
    <scope>NUCLEOTIDE SEQUENCE [LARGE SCALE GENOMIC DNA]</scope>
    <source>
        <strain evidence="4 5">E3</strain>
    </source>
</reference>
<evidence type="ECO:0000313" key="4">
    <source>
        <dbReference type="EMBL" id="PYY28218.1"/>
    </source>
</evidence>
<feature type="domain" description="ATP-dependent DNA ligase family profile" evidence="3">
    <location>
        <begin position="99"/>
        <end position="189"/>
    </location>
</feature>
<dbReference type="PANTHER" id="PTHR45674">
    <property type="entry name" value="DNA LIGASE 1/3 FAMILY MEMBER"/>
    <property type="match status" value="1"/>
</dbReference>
<dbReference type="InterPro" id="IPR012310">
    <property type="entry name" value="DNA_ligase_ATP-dep_cent"/>
</dbReference>
<dbReference type="Pfam" id="PF01068">
    <property type="entry name" value="DNA_ligase_A_M"/>
    <property type="match status" value="1"/>
</dbReference>
<dbReference type="CDD" id="cd07906">
    <property type="entry name" value="Adenylation_DNA_ligase_LigD_LigC"/>
    <property type="match status" value="1"/>
</dbReference>
<dbReference type="EC" id="6.5.1.1" evidence="4"/>
<dbReference type="Gene3D" id="3.30.1490.70">
    <property type="match status" value="1"/>
</dbReference>
<dbReference type="InterPro" id="IPR050191">
    <property type="entry name" value="ATP-dep_DNA_ligase"/>
</dbReference>
<dbReference type="GO" id="GO:0003910">
    <property type="term" value="F:DNA ligase (ATP) activity"/>
    <property type="evidence" value="ECO:0007669"/>
    <property type="project" value="UniProtKB-EC"/>
</dbReference>
<evidence type="ECO:0000256" key="2">
    <source>
        <dbReference type="ARBA" id="ARBA00022598"/>
    </source>
</evidence>
<protein>
    <submittedName>
        <fullName evidence="4">ATP-dependent DNA ligase</fullName>
        <ecNumber evidence="4">6.5.1.1</ecNumber>
    </submittedName>
</protein>
<name>A0A2W0CK69_9BACL</name>
<evidence type="ECO:0000259" key="3">
    <source>
        <dbReference type="PROSITE" id="PS50160"/>
    </source>
</evidence>
<evidence type="ECO:0000313" key="5">
    <source>
        <dbReference type="Proteomes" id="UP000247459"/>
    </source>
</evidence>
<dbReference type="GO" id="GO:0006281">
    <property type="term" value="P:DNA repair"/>
    <property type="evidence" value="ECO:0007669"/>
    <property type="project" value="InterPro"/>
</dbReference>
<dbReference type="PANTHER" id="PTHR45674:SF4">
    <property type="entry name" value="DNA LIGASE 1"/>
    <property type="match status" value="1"/>
</dbReference>
<accession>A0A2W0CK69</accession>
<dbReference type="PROSITE" id="PS50160">
    <property type="entry name" value="DNA_LIGASE_A3"/>
    <property type="match status" value="1"/>
</dbReference>
<organism evidence="4 5">
    <name type="scientific">Paenibacillus illinoisensis</name>
    <dbReference type="NCBI Taxonomy" id="59845"/>
    <lineage>
        <taxon>Bacteria</taxon>
        <taxon>Bacillati</taxon>
        <taxon>Bacillota</taxon>
        <taxon>Bacilli</taxon>
        <taxon>Bacillales</taxon>
        <taxon>Paenibacillaceae</taxon>
        <taxon>Paenibacillus</taxon>
    </lineage>
</organism>
<proteinExistence type="inferred from homology"/>
<dbReference type="GO" id="GO:0005524">
    <property type="term" value="F:ATP binding"/>
    <property type="evidence" value="ECO:0007669"/>
    <property type="project" value="InterPro"/>
</dbReference>
<evidence type="ECO:0000256" key="1">
    <source>
        <dbReference type="ARBA" id="ARBA00007572"/>
    </source>
</evidence>
<dbReference type="Proteomes" id="UP000247459">
    <property type="component" value="Unassembled WGS sequence"/>
</dbReference>
<sequence length="280" mass="32508">MGDYMFTSPMLLFKAKNNQPFNSNLHLTELKLDGIRLIIDYRDDKVKIYTRHNNDVTAKFPELIENIPIHRGTTLDGELIVTDSDGKPNFESVMERFMSKKSKHKVTFCAFDIINFEGKSVTSRPLVERKELLAAAFEDNEYYTKSKYILGNGIEYFNLVKQQKLEGVVLKDINSIYEIDKRSDKWLKVIAYEVGEYYIAGYKKNEFGWLLSDGQRIVGVMTLAVGVNERKAGYRVFQQLKKSETEDTVYIDPVIKCVVKHRGYTKNNMLRLPEFESFVF</sequence>
<gene>
    <name evidence="4" type="ORF">PIL02S_03364</name>
</gene>
<dbReference type="Gene3D" id="3.30.470.30">
    <property type="entry name" value="DNA ligase/mRNA capping enzyme"/>
    <property type="match status" value="1"/>
</dbReference>
<keyword evidence="2 4" id="KW-0436">Ligase</keyword>
<dbReference type="EMBL" id="PRLG01000020">
    <property type="protein sequence ID" value="PYY28218.1"/>
    <property type="molecule type" value="Genomic_DNA"/>
</dbReference>
<dbReference type="AlphaFoldDB" id="A0A2W0CK69"/>
<comment type="caution">
    <text evidence="4">The sequence shown here is derived from an EMBL/GenBank/DDBJ whole genome shotgun (WGS) entry which is preliminary data.</text>
</comment>
<dbReference type="GO" id="GO:0006310">
    <property type="term" value="P:DNA recombination"/>
    <property type="evidence" value="ECO:0007669"/>
    <property type="project" value="InterPro"/>
</dbReference>
<comment type="similarity">
    <text evidence="1">Belongs to the ATP-dependent DNA ligase family.</text>
</comment>
<dbReference type="SUPFAM" id="SSF56091">
    <property type="entry name" value="DNA ligase/mRNA capping enzyme, catalytic domain"/>
    <property type="match status" value="1"/>
</dbReference>